<evidence type="ECO:0000313" key="15">
    <source>
        <dbReference type="Proteomes" id="UP000076632"/>
    </source>
</evidence>
<dbReference type="OMA" id="GPGIRNQ"/>
<dbReference type="InParanoid" id="A0A165IZS0"/>
<gene>
    <name evidence="14" type="ORF">L228DRAFT_280822</name>
</gene>
<comment type="cofactor">
    <cofactor evidence="1">
        <name>Mn(2+)</name>
        <dbReference type="ChEBI" id="CHEBI:29035"/>
    </cofactor>
</comment>
<dbReference type="GO" id="GO:1903753">
    <property type="term" value="P:negative regulation of p38MAPK cascade"/>
    <property type="evidence" value="ECO:0007669"/>
    <property type="project" value="EnsemblFungi"/>
</dbReference>
<name>A0A165IZS0_XYLHT</name>
<evidence type="ECO:0000256" key="6">
    <source>
        <dbReference type="ARBA" id="ARBA00022801"/>
    </source>
</evidence>
<feature type="compositionally biased region" description="Basic and acidic residues" evidence="12">
    <location>
        <begin position="385"/>
        <end position="423"/>
    </location>
</feature>
<dbReference type="EC" id="3.1.3.16" evidence="4"/>
<dbReference type="PROSITE" id="PS01032">
    <property type="entry name" value="PPM_1"/>
    <property type="match status" value="1"/>
</dbReference>
<dbReference type="PROSITE" id="PS51746">
    <property type="entry name" value="PPM_2"/>
    <property type="match status" value="1"/>
</dbReference>
<dbReference type="OrthoDB" id="10264738at2759"/>
<dbReference type="SMART" id="SM00332">
    <property type="entry name" value="PP2Cc"/>
    <property type="match status" value="1"/>
</dbReference>
<comment type="catalytic activity">
    <reaction evidence="9">
        <text>O-phospho-L-threonyl-[protein] + H2O = L-threonyl-[protein] + phosphate</text>
        <dbReference type="Rhea" id="RHEA:47004"/>
        <dbReference type="Rhea" id="RHEA-COMP:11060"/>
        <dbReference type="Rhea" id="RHEA-COMP:11605"/>
        <dbReference type="ChEBI" id="CHEBI:15377"/>
        <dbReference type="ChEBI" id="CHEBI:30013"/>
        <dbReference type="ChEBI" id="CHEBI:43474"/>
        <dbReference type="ChEBI" id="CHEBI:61977"/>
        <dbReference type="EC" id="3.1.3.16"/>
    </reaction>
    <physiologicalReaction direction="left-to-right" evidence="9">
        <dbReference type="Rhea" id="RHEA:47005"/>
    </physiologicalReaction>
</comment>
<dbReference type="FunFam" id="3.60.40.10:FF:000016">
    <property type="entry name" value="Protein phosphatase 2C"/>
    <property type="match status" value="1"/>
</dbReference>
<dbReference type="Pfam" id="PF00481">
    <property type="entry name" value="PP2C"/>
    <property type="match status" value="1"/>
</dbReference>
<evidence type="ECO:0000256" key="8">
    <source>
        <dbReference type="ARBA" id="ARBA00023211"/>
    </source>
</evidence>
<dbReference type="GeneID" id="28900968"/>
<keyword evidence="7 11" id="KW-0904">Protein phosphatase</keyword>
<dbReference type="STRING" id="1328760.A0A165IZS0"/>
<evidence type="ECO:0000259" key="13">
    <source>
        <dbReference type="PROSITE" id="PS51746"/>
    </source>
</evidence>
<evidence type="ECO:0000256" key="11">
    <source>
        <dbReference type="RuleBase" id="RU003465"/>
    </source>
</evidence>
<keyword evidence="15" id="KW-1185">Reference proteome</keyword>
<evidence type="ECO:0000313" key="14">
    <source>
        <dbReference type="EMBL" id="KZF25595.1"/>
    </source>
</evidence>
<evidence type="ECO:0000256" key="1">
    <source>
        <dbReference type="ARBA" id="ARBA00001936"/>
    </source>
</evidence>
<dbReference type="AlphaFoldDB" id="A0A165IZS0"/>
<dbReference type="FunCoup" id="A0A165IZS0">
    <property type="interactions" value="1390"/>
</dbReference>
<dbReference type="GO" id="GO:0046872">
    <property type="term" value="F:metal ion binding"/>
    <property type="evidence" value="ECO:0007669"/>
    <property type="project" value="UniProtKB-KW"/>
</dbReference>
<dbReference type="InterPro" id="IPR001932">
    <property type="entry name" value="PPM-type_phosphatase-like_dom"/>
</dbReference>
<comment type="cofactor">
    <cofactor evidence="2">
        <name>Mg(2+)</name>
        <dbReference type="ChEBI" id="CHEBI:18420"/>
    </cofactor>
</comment>
<keyword evidence="6 11" id="KW-0378">Hydrolase</keyword>
<keyword evidence="5" id="KW-0479">Metal-binding</keyword>
<dbReference type="SUPFAM" id="SSF81606">
    <property type="entry name" value="PP2C-like"/>
    <property type="match status" value="1"/>
</dbReference>
<evidence type="ECO:0000256" key="10">
    <source>
        <dbReference type="ARBA" id="ARBA00074087"/>
    </source>
</evidence>
<feature type="domain" description="PPM-type phosphatase" evidence="13">
    <location>
        <begin position="23"/>
        <end position="298"/>
    </location>
</feature>
<dbReference type="PANTHER" id="PTHR13832:SF565">
    <property type="entry name" value="AT28366P-RELATED"/>
    <property type="match status" value="1"/>
</dbReference>
<evidence type="ECO:0000256" key="9">
    <source>
        <dbReference type="ARBA" id="ARBA00048832"/>
    </source>
</evidence>
<evidence type="ECO:0000256" key="5">
    <source>
        <dbReference type="ARBA" id="ARBA00022723"/>
    </source>
</evidence>
<evidence type="ECO:0000256" key="4">
    <source>
        <dbReference type="ARBA" id="ARBA00013081"/>
    </source>
</evidence>
<evidence type="ECO:0000256" key="12">
    <source>
        <dbReference type="SAM" id="MobiDB-lite"/>
    </source>
</evidence>
<dbReference type="InterPro" id="IPR015655">
    <property type="entry name" value="PP2C"/>
</dbReference>
<proteinExistence type="inferred from homology"/>
<dbReference type="InterPro" id="IPR000222">
    <property type="entry name" value="PP2C_BS"/>
</dbReference>
<dbReference type="Proteomes" id="UP000076632">
    <property type="component" value="Unassembled WGS sequence"/>
</dbReference>
<sequence>MGQTLSEPVVDKTSDSGHNNRLAYGFSCMQGWRISMEDAHACILDLKPEGEDEPNGVGSDKTPYSFFGVYDGHGGDRVAIYCGENVHKIIARQEAFKRGDIEQALKDGFLATDRAILADHRYQEEVSGCTASVGIISKDKIFVGNAGDSRTVLGVKGRAKPLSFDHKPQNEGEKARICAAGGFVDFGRVNGNLALSRALGDFEFKKSPELSPEQQIVTAFPDVIVHDISDDDEFLVIACDGIWDCQSSQAVIEFVRRGIAAKQPLESICENMMDNCLASNSDTGGVGCDNMTMVIVALLRGEESMDDWYKKVADRVANGDGPCAPPEYGKSFEHLKPPCHRISEDYDVDMDHRGHRFGERSGRIILLGDGTEVLTDSDDAEMFDHSEEDKDLASQVDKRHANSDEDNADAEKEKEQPAAESHESSGPSQESSTSEEHKPSSDK</sequence>
<feature type="compositionally biased region" description="Basic and acidic residues" evidence="12">
    <location>
        <begin position="434"/>
        <end position="443"/>
    </location>
</feature>
<dbReference type="GO" id="GO:1990439">
    <property type="term" value="F:MAP kinase serine/threonine phosphatase activity"/>
    <property type="evidence" value="ECO:0007669"/>
    <property type="project" value="EnsemblFungi"/>
</dbReference>
<evidence type="ECO:0000256" key="3">
    <source>
        <dbReference type="ARBA" id="ARBA00006702"/>
    </source>
</evidence>
<accession>A0A165IZS0</accession>
<feature type="region of interest" description="Disordered" evidence="12">
    <location>
        <begin position="385"/>
        <end position="443"/>
    </location>
</feature>
<dbReference type="Gene3D" id="3.60.40.10">
    <property type="entry name" value="PPM-type phosphatase domain"/>
    <property type="match status" value="1"/>
</dbReference>
<dbReference type="EMBL" id="KV407455">
    <property type="protein sequence ID" value="KZF25595.1"/>
    <property type="molecule type" value="Genomic_DNA"/>
</dbReference>
<protein>
    <recommendedName>
        <fullName evidence="10">Protein phosphatase 2C homolog 2</fullName>
        <ecNumber evidence="4">3.1.3.16</ecNumber>
    </recommendedName>
</protein>
<dbReference type="RefSeq" id="XP_018191150.1">
    <property type="nucleotide sequence ID" value="XM_018335831.1"/>
</dbReference>
<reference evidence="14 15" key="1">
    <citation type="journal article" date="2016" name="Fungal Biol.">
        <title>The genome of Xylona heveae provides a window into fungal endophytism.</title>
        <authorList>
            <person name="Gazis R."/>
            <person name="Kuo A."/>
            <person name="Riley R."/>
            <person name="LaButti K."/>
            <person name="Lipzen A."/>
            <person name="Lin J."/>
            <person name="Amirebrahimi M."/>
            <person name="Hesse C.N."/>
            <person name="Spatafora J.W."/>
            <person name="Henrissat B."/>
            <person name="Hainaut M."/>
            <person name="Grigoriev I.V."/>
            <person name="Hibbett D.S."/>
        </authorList>
    </citation>
    <scope>NUCLEOTIDE SEQUENCE [LARGE SCALE GENOMIC DNA]</scope>
    <source>
        <strain evidence="14 15">TC161</strain>
    </source>
</reference>
<dbReference type="CDD" id="cd00143">
    <property type="entry name" value="PP2Cc"/>
    <property type="match status" value="1"/>
</dbReference>
<evidence type="ECO:0000256" key="2">
    <source>
        <dbReference type="ARBA" id="ARBA00001946"/>
    </source>
</evidence>
<organism evidence="14 15">
    <name type="scientific">Xylona heveae (strain CBS 132557 / TC161)</name>
    <dbReference type="NCBI Taxonomy" id="1328760"/>
    <lineage>
        <taxon>Eukaryota</taxon>
        <taxon>Fungi</taxon>
        <taxon>Dikarya</taxon>
        <taxon>Ascomycota</taxon>
        <taxon>Pezizomycotina</taxon>
        <taxon>Xylonomycetes</taxon>
        <taxon>Xylonales</taxon>
        <taxon>Xylonaceae</taxon>
        <taxon>Xylona</taxon>
    </lineage>
</organism>
<evidence type="ECO:0000256" key="7">
    <source>
        <dbReference type="ARBA" id="ARBA00022912"/>
    </source>
</evidence>
<dbReference type="GO" id="GO:0071470">
    <property type="term" value="P:cellular response to osmotic stress"/>
    <property type="evidence" value="ECO:0007669"/>
    <property type="project" value="EnsemblFungi"/>
</dbReference>
<comment type="similarity">
    <text evidence="3 11">Belongs to the PP2C family.</text>
</comment>
<dbReference type="PANTHER" id="PTHR13832">
    <property type="entry name" value="PROTEIN PHOSPHATASE 2C"/>
    <property type="match status" value="1"/>
</dbReference>
<dbReference type="InterPro" id="IPR036457">
    <property type="entry name" value="PPM-type-like_dom_sf"/>
</dbReference>
<keyword evidence="8" id="KW-0464">Manganese</keyword>